<dbReference type="GO" id="GO:0005829">
    <property type="term" value="C:cytosol"/>
    <property type="evidence" value="ECO:0007669"/>
    <property type="project" value="TreeGrafter"/>
</dbReference>
<dbReference type="SMART" id="SM00100">
    <property type="entry name" value="cNMP"/>
    <property type="match status" value="1"/>
</dbReference>
<dbReference type="InterPro" id="IPR018490">
    <property type="entry name" value="cNMP-bd_dom_sf"/>
</dbReference>
<evidence type="ECO:0000259" key="5">
    <source>
        <dbReference type="PROSITE" id="PS51063"/>
    </source>
</evidence>
<proteinExistence type="predicted"/>
<feature type="domain" description="HTH crp-type" evidence="5">
    <location>
        <begin position="144"/>
        <end position="203"/>
    </location>
</feature>
<keyword evidence="2" id="KW-0238">DNA-binding</keyword>
<dbReference type="InterPro" id="IPR050397">
    <property type="entry name" value="Env_Response_Regulators"/>
</dbReference>
<dbReference type="Gene3D" id="1.10.10.10">
    <property type="entry name" value="Winged helix-like DNA-binding domain superfamily/Winged helix DNA-binding domain"/>
    <property type="match status" value="1"/>
</dbReference>
<protein>
    <submittedName>
        <fullName evidence="6">Crp/Fnr family transcriptional regulator</fullName>
    </submittedName>
</protein>
<dbReference type="EMBL" id="DRNH01000151">
    <property type="protein sequence ID" value="HFB53643.1"/>
    <property type="molecule type" value="Genomic_DNA"/>
</dbReference>
<gene>
    <name evidence="6" type="ORF">ENJ67_02810</name>
</gene>
<keyword evidence="3" id="KW-0804">Transcription</keyword>
<dbReference type="Pfam" id="PF13545">
    <property type="entry name" value="HTH_Crp_2"/>
    <property type="match status" value="1"/>
</dbReference>
<dbReference type="InterPro" id="IPR036388">
    <property type="entry name" value="WH-like_DNA-bd_sf"/>
</dbReference>
<dbReference type="GO" id="GO:0003677">
    <property type="term" value="F:DNA binding"/>
    <property type="evidence" value="ECO:0007669"/>
    <property type="project" value="UniProtKB-KW"/>
</dbReference>
<reference evidence="6" key="1">
    <citation type="journal article" date="2020" name="mSystems">
        <title>Genome- and Community-Level Interaction Insights into Carbon Utilization and Element Cycling Functions of Hydrothermarchaeota in Hydrothermal Sediment.</title>
        <authorList>
            <person name="Zhou Z."/>
            <person name="Liu Y."/>
            <person name="Xu W."/>
            <person name="Pan J."/>
            <person name="Luo Z.H."/>
            <person name="Li M."/>
        </authorList>
    </citation>
    <scope>NUCLEOTIDE SEQUENCE [LARGE SCALE GENOMIC DNA]</scope>
    <source>
        <strain evidence="6">HyVt-507</strain>
    </source>
</reference>
<comment type="caution">
    <text evidence="6">The sequence shown here is derived from an EMBL/GenBank/DDBJ whole genome shotgun (WGS) entry which is preliminary data.</text>
</comment>
<feature type="domain" description="Cyclic nucleotide-binding" evidence="4">
    <location>
        <begin position="8"/>
        <end position="74"/>
    </location>
</feature>
<dbReference type="SUPFAM" id="SSF46785">
    <property type="entry name" value="Winged helix' DNA-binding domain"/>
    <property type="match status" value="1"/>
</dbReference>
<dbReference type="Gene3D" id="2.60.120.10">
    <property type="entry name" value="Jelly Rolls"/>
    <property type="match status" value="1"/>
</dbReference>
<name>A0A7C3C3L2_9BACT</name>
<dbReference type="CDD" id="cd00038">
    <property type="entry name" value="CAP_ED"/>
    <property type="match status" value="1"/>
</dbReference>
<evidence type="ECO:0000256" key="1">
    <source>
        <dbReference type="ARBA" id="ARBA00023015"/>
    </source>
</evidence>
<sequence>MSLEKFPFYEELDEKAKQFLQMSLKPVSVPKGSILFFQGDVCDGILFLTSGEVRLFIQSEEADEITLYHLSPGEQCIVNTASTLSQTEAIATAVTLTDIEGYILDMYSVKELAHNSPAYQSFLFSIYTLRMGDLAKLVNDIKFKNLDQRVLDWIMAKGEKEIKTTHESIANDLGSSREVISKVLKSLENDGIIQLERGLIRVM</sequence>
<dbReference type="PROSITE" id="PS51063">
    <property type="entry name" value="HTH_CRP_2"/>
    <property type="match status" value="1"/>
</dbReference>
<dbReference type="InterPro" id="IPR014710">
    <property type="entry name" value="RmlC-like_jellyroll"/>
</dbReference>
<dbReference type="PANTHER" id="PTHR24567">
    <property type="entry name" value="CRP FAMILY TRANSCRIPTIONAL REGULATORY PROTEIN"/>
    <property type="match status" value="1"/>
</dbReference>
<dbReference type="InterPro" id="IPR000595">
    <property type="entry name" value="cNMP-bd_dom"/>
</dbReference>
<dbReference type="PANTHER" id="PTHR24567:SF26">
    <property type="entry name" value="REGULATORY PROTEIN YEIL"/>
    <property type="match status" value="1"/>
</dbReference>
<dbReference type="SUPFAM" id="SSF51206">
    <property type="entry name" value="cAMP-binding domain-like"/>
    <property type="match status" value="1"/>
</dbReference>
<dbReference type="PROSITE" id="PS50042">
    <property type="entry name" value="CNMP_BINDING_3"/>
    <property type="match status" value="1"/>
</dbReference>
<evidence type="ECO:0000259" key="4">
    <source>
        <dbReference type="PROSITE" id="PS50042"/>
    </source>
</evidence>
<dbReference type="Pfam" id="PF00027">
    <property type="entry name" value="cNMP_binding"/>
    <property type="match status" value="1"/>
</dbReference>
<organism evidence="6">
    <name type="scientific">Sulfurimonas autotrophica</name>
    <dbReference type="NCBI Taxonomy" id="202747"/>
    <lineage>
        <taxon>Bacteria</taxon>
        <taxon>Pseudomonadati</taxon>
        <taxon>Campylobacterota</taxon>
        <taxon>Epsilonproteobacteria</taxon>
        <taxon>Campylobacterales</taxon>
        <taxon>Sulfurimonadaceae</taxon>
        <taxon>Sulfurimonas</taxon>
    </lineage>
</organism>
<accession>A0A7C3C3L2</accession>
<dbReference type="Proteomes" id="UP000886390">
    <property type="component" value="Unassembled WGS sequence"/>
</dbReference>
<evidence type="ECO:0000256" key="2">
    <source>
        <dbReference type="ARBA" id="ARBA00023125"/>
    </source>
</evidence>
<evidence type="ECO:0000313" key="6">
    <source>
        <dbReference type="EMBL" id="HFB53643.1"/>
    </source>
</evidence>
<dbReference type="PRINTS" id="PR00034">
    <property type="entry name" value="HTHCRP"/>
</dbReference>
<evidence type="ECO:0000256" key="3">
    <source>
        <dbReference type="ARBA" id="ARBA00023163"/>
    </source>
</evidence>
<keyword evidence="1" id="KW-0805">Transcription regulation</keyword>
<dbReference type="AlphaFoldDB" id="A0A7C3C3L2"/>
<dbReference type="InterPro" id="IPR012318">
    <property type="entry name" value="HTH_CRP"/>
</dbReference>
<dbReference type="InterPro" id="IPR036390">
    <property type="entry name" value="WH_DNA-bd_sf"/>
</dbReference>
<dbReference type="GO" id="GO:0003700">
    <property type="term" value="F:DNA-binding transcription factor activity"/>
    <property type="evidence" value="ECO:0007669"/>
    <property type="project" value="TreeGrafter"/>
</dbReference>